<dbReference type="GO" id="GO:0017147">
    <property type="term" value="F:Wnt-protein binding"/>
    <property type="evidence" value="ECO:0007669"/>
    <property type="project" value="TreeGrafter"/>
</dbReference>
<dbReference type="OrthoDB" id="10046193at2759"/>
<name>A0A8J1Y4C5_OWEFU</name>
<dbReference type="PROSITE" id="PS51120">
    <property type="entry name" value="LDLRB"/>
    <property type="match status" value="3"/>
</dbReference>
<dbReference type="PANTHER" id="PTHR46513">
    <property type="entry name" value="VITELLOGENIN RECEPTOR-LIKE PROTEIN-RELATED-RELATED"/>
    <property type="match status" value="1"/>
</dbReference>
<dbReference type="GO" id="GO:0060070">
    <property type="term" value="P:canonical Wnt signaling pathway"/>
    <property type="evidence" value="ECO:0007669"/>
    <property type="project" value="TreeGrafter"/>
</dbReference>
<proteinExistence type="predicted"/>
<keyword evidence="1" id="KW-0245">EGF-like domain</keyword>
<keyword evidence="7" id="KW-1185">Reference proteome</keyword>
<evidence type="ECO:0000256" key="2">
    <source>
        <dbReference type="ARBA" id="ARBA00022729"/>
    </source>
</evidence>
<keyword evidence="3" id="KW-0677">Repeat</keyword>
<evidence type="ECO:0000256" key="4">
    <source>
        <dbReference type="ARBA" id="ARBA00023157"/>
    </source>
</evidence>
<dbReference type="Proteomes" id="UP000749559">
    <property type="component" value="Unassembled WGS sequence"/>
</dbReference>
<keyword evidence="2" id="KW-0732">Signal</keyword>
<sequence>MSLSSFLRVAAIAVFATLMHVEYVHGQATGEKTHPKLAELAQNAGSLKVDLKRVSEKIENKALTSAKEVKEWIDLAKNMLGYMMAKSLRLAFTFPKSSKFANNIWEFRREILKELSTVLANMKRQKSRANMRKFLKKYKKLCQDLEVWINTRTTQKPCPTQVPCPTQESCPTQEPCPTVTSCPTYKPCPTTPRKDAEMDDNFIILVDTFQDSVFQIDANDPNNYRLVTKTGSNPVAIAYDPVDKRIYFTDVDEKTIRSVGLDGSGSEIIKKLGADSVPDGLAIEPNSRLLYYADAGRNSISVMALNGSCERTLVHDNITHPRAIQLDIINKKMYWSDWGLGQIDVANLDGSGRQRISINKDEWPNGLALDVRRQLLYFCDAKTNNIEVIDLKNNNARSVVLKVPESLSARTHFFGITLDETYLYLSDWEKRQLHRITRVGASSYHDNSFGPQHFIRINGLQIYKSSLRIIDASVCQTNNGGCPCLCIPSNSSAGRTCM</sequence>
<dbReference type="Gene3D" id="2.120.10.30">
    <property type="entry name" value="TolB, C-terminal domain"/>
    <property type="match status" value="1"/>
</dbReference>
<evidence type="ECO:0000256" key="5">
    <source>
        <dbReference type="ARBA" id="ARBA00023180"/>
    </source>
</evidence>
<dbReference type="GO" id="GO:0005886">
    <property type="term" value="C:plasma membrane"/>
    <property type="evidence" value="ECO:0007669"/>
    <property type="project" value="TreeGrafter"/>
</dbReference>
<gene>
    <name evidence="6" type="ORF">OFUS_LOCUS14404</name>
</gene>
<dbReference type="InterPro" id="IPR000033">
    <property type="entry name" value="LDLR_classB_rpt"/>
</dbReference>
<keyword evidence="4" id="KW-1015">Disulfide bond</keyword>
<keyword evidence="5" id="KW-0325">Glycoprotein</keyword>
<dbReference type="AlphaFoldDB" id="A0A8J1Y4C5"/>
<comment type="caution">
    <text evidence="6">The sequence shown here is derived from an EMBL/GenBank/DDBJ whole genome shotgun (WGS) entry which is preliminary data.</text>
</comment>
<dbReference type="PANTHER" id="PTHR46513:SF13">
    <property type="entry name" value="EGF-LIKE DOMAIN-CONTAINING PROTEIN"/>
    <property type="match status" value="1"/>
</dbReference>
<reference evidence="6" key="1">
    <citation type="submission" date="2022-03" db="EMBL/GenBank/DDBJ databases">
        <authorList>
            <person name="Martin C."/>
        </authorList>
    </citation>
    <scope>NUCLEOTIDE SEQUENCE</scope>
</reference>
<dbReference type="SMART" id="SM00135">
    <property type="entry name" value="LY"/>
    <property type="match status" value="4"/>
</dbReference>
<dbReference type="InterPro" id="IPR011042">
    <property type="entry name" value="6-blade_b-propeller_TolB-like"/>
</dbReference>
<protein>
    <submittedName>
        <fullName evidence="6">Uncharacterized protein</fullName>
    </submittedName>
</protein>
<dbReference type="EMBL" id="CAIIXF020000007">
    <property type="protein sequence ID" value="CAH1788963.1"/>
    <property type="molecule type" value="Genomic_DNA"/>
</dbReference>
<evidence type="ECO:0000256" key="1">
    <source>
        <dbReference type="ARBA" id="ARBA00022536"/>
    </source>
</evidence>
<accession>A0A8J1Y4C5</accession>
<dbReference type="GO" id="GO:0042813">
    <property type="term" value="F:Wnt receptor activity"/>
    <property type="evidence" value="ECO:0007669"/>
    <property type="project" value="TreeGrafter"/>
</dbReference>
<evidence type="ECO:0000256" key="3">
    <source>
        <dbReference type="ARBA" id="ARBA00022737"/>
    </source>
</evidence>
<evidence type="ECO:0000313" key="7">
    <source>
        <dbReference type="Proteomes" id="UP000749559"/>
    </source>
</evidence>
<dbReference type="FunFam" id="2.120.10.30:FF:000241">
    <property type="entry name" value="Low-density lipoprotein receptor-related protein 6"/>
    <property type="match status" value="1"/>
</dbReference>
<evidence type="ECO:0000313" key="6">
    <source>
        <dbReference type="EMBL" id="CAH1788963.1"/>
    </source>
</evidence>
<dbReference type="InterPro" id="IPR050778">
    <property type="entry name" value="Cueball_EGF_LRP_Nidogen"/>
</dbReference>
<dbReference type="SUPFAM" id="SSF63825">
    <property type="entry name" value="YWTD domain"/>
    <property type="match status" value="1"/>
</dbReference>
<organism evidence="6 7">
    <name type="scientific">Owenia fusiformis</name>
    <name type="common">Polychaete worm</name>
    <dbReference type="NCBI Taxonomy" id="6347"/>
    <lineage>
        <taxon>Eukaryota</taxon>
        <taxon>Metazoa</taxon>
        <taxon>Spiralia</taxon>
        <taxon>Lophotrochozoa</taxon>
        <taxon>Annelida</taxon>
        <taxon>Polychaeta</taxon>
        <taxon>Sedentaria</taxon>
        <taxon>Canalipalpata</taxon>
        <taxon>Sabellida</taxon>
        <taxon>Oweniida</taxon>
        <taxon>Oweniidae</taxon>
        <taxon>Owenia</taxon>
    </lineage>
</organism>
<dbReference type="Pfam" id="PF00058">
    <property type="entry name" value="Ldl_recept_b"/>
    <property type="match status" value="2"/>
</dbReference>